<comment type="caution">
    <text evidence="3">The sequence shown here is derived from an EMBL/GenBank/DDBJ whole genome shotgun (WGS) entry which is preliminary data.</text>
</comment>
<keyword evidence="4" id="KW-1185">Reference proteome</keyword>
<dbReference type="OrthoDB" id="8897581at2"/>
<dbReference type="InterPro" id="IPR036249">
    <property type="entry name" value="Thioredoxin-like_sf"/>
</dbReference>
<keyword evidence="1" id="KW-0732">Signal</keyword>
<reference evidence="3 4" key="1">
    <citation type="submission" date="2018-11" db="EMBL/GenBank/DDBJ databases">
        <title>Flavobacterium sp. nov., YIM 102796 draft genome.</title>
        <authorList>
            <person name="Li G."/>
            <person name="Jiang Y."/>
        </authorList>
    </citation>
    <scope>NUCLEOTIDE SEQUENCE [LARGE SCALE GENOMIC DNA]</scope>
    <source>
        <strain evidence="3 4">YIM 102796</strain>
    </source>
</reference>
<dbReference type="Gene3D" id="3.40.30.10">
    <property type="entry name" value="Glutaredoxin"/>
    <property type="match status" value="1"/>
</dbReference>
<feature type="signal peptide" evidence="1">
    <location>
        <begin position="1"/>
        <end position="21"/>
    </location>
</feature>
<dbReference type="EMBL" id="RQTJ01000017">
    <property type="protein sequence ID" value="RRA94528.1"/>
    <property type="molecule type" value="Genomic_DNA"/>
</dbReference>
<proteinExistence type="predicted"/>
<dbReference type="RefSeq" id="WP_124899553.1">
    <property type="nucleotide sequence ID" value="NZ_RQTJ01000017.1"/>
</dbReference>
<sequence length="162" mass="19016">MKKIILFIALCFFTASSFAQAEIKTLTAKQVYDLIQQSNKPSIVEFWVPNCSNNVEIVKEYKKVVEKYGNEIDFYLMGITAKPELVQELIDKTGFNYPLYIINVAQQINLMEKRTVFEQQFLSLFKKKHRQFIRVYITKDHKVLKINKALDIDEKTLGRLLE</sequence>
<name>A0A3P1B059_9FLAO</name>
<dbReference type="SUPFAM" id="SSF52833">
    <property type="entry name" value="Thioredoxin-like"/>
    <property type="match status" value="1"/>
</dbReference>
<dbReference type="AlphaFoldDB" id="A0A3P1B059"/>
<protein>
    <recommendedName>
        <fullName evidence="2">Thioredoxin domain-containing protein</fullName>
    </recommendedName>
</protein>
<gene>
    <name evidence="3" type="ORF">EG242_08945</name>
</gene>
<dbReference type="Proteomes" id="UP000268372">
    <property type="component" value="Unassembled WGS sequence"/>
</dbReference>
<evidence type="ECO:0000313" key="4">
    <source>
        <dbReference type="Proteomes" id="UP000268372"/>
    </source>
</evidence>
<dbReference type="Pfam" id="PF00085">
    <property type="entry name" value="Thioredoxin"/>
    <property type="match status" value="1"/>
</dbReference>
<evidence type="ECO:0000313" key="3">
    <source>
        <dbReference type="EMBL" id="RRA94528.1"/>
    </source>
</evidence>
<dbReference type="InterPro" id="IPR013766">
    <property type="entry name" value="Thioredoxin_domain"/>
</dbReference>
<feature type="domain" description="Thioredoxin" evidence="2">
    <location>
        <begin position="23"/>
        <end position="88"/>
    </location>
</feature>
<feature type="chain" id="PRO_5018303730" description="Thioredoxin domain-containing protein" evidence="1">
    <location>
        <begin position="22"/>
        <end position="162"/>
    </location>
</feature>
<evidence type="ECO:0000259" key="2">
    <source>
        <dbReference type="Pfam" id="PF00085"/>
    </source>
</evidence>
<evidence type="ECO:0000256" key="1">
    <source>
        <dbReference type="SAM" id="SignalP"/>
    </source>
</evidence>
<accession>A0A3P1B059</accession>
<organism evidence="3 4">
    <name type="scientific">Paenimyroides viscosum</name>
    <dbReference type="NCBI Taxonomy" id="2488729"/>
    <lineage>
        <taxon>Bacteria</taxon>
        <taxon>Pseudomonadati</taxon>
        <taxon>Bacteroidota</taxon>
        <taxon>Flavobacteriia</taxon>
        <taxon>Flavobacteriales</taxon>
        <taxon>Flavobacteriaceae</taxon>
        <taxon>Paenimyroides</taxon>
    </lineage>
</organism>